<dbReference type="EMBL" id="JBBPFD010000022">
    <property type="protein sequence ID" value="KAK7881577.1"/>
    <property type="molecule type" value="Genomic_DNA"/>
</dbReference>
<keyword evidence="3" id="KW-1185">Reference proteome</keyword>
<evidence type="ECO:0000256" key="1">
    <source>
        <dbReference type="SAM" id="MobiDB-lite"/>
    </source>
</evidence>
<gene>
    <name evidence="2" type="ORF">WMY93_029986</name>
</gene>
<evidence type="ECO:0000313" key="3">
    <source>
        <dbReference type="Proteomes" id="UP001460270"/>
    </source>
</evidence>
<name>A0AAW0MWI4_9GOBI</name>
<feature type="region of interest" description="Disordered" evidence="1">
    <location>
        <begin position="28"/>
        <end position="51"/>
    </location>
</feature>
<proteinExistence type="predicted"/>
<protein>
    <submittedName>
        <fullName evidence="2">Uncharacterized protein</fullName>
    </submittedName>
</protein>
<sequence>MQQNLSYTSSCHVGNNLVLNRTMDNLSALSQSPGPTSAACPSPLDLQPTAGTSLETEPTVLHLYRGPGPAVLHLCRDPGPAVLHLYRDQDQLSRTSARPGVKLEVLDDGFLEQALGSSPLRGFAVPASDQVTSTVEASAGALEEAVSLDFGLMLEDYDQGSLVSGVLSPSMFQGLSRTSSRLTTPHGSAAYAPVAPVAPVALG</sequence>
<reference evidence="3" key="1">
    <citation type="submission" date="2024-04" db="EMBL/GenBank/DDBJ databases">
        <title>Salinicola lusitanus LLJ914,a marine bacterium isolated from the Okinawa Trough.</title>
        <authorList>
            <person name="Li J."/>
        </authorList>
    </citation>
    <scope>NUCLEOTIDE SEQUENCE [LARGE SCALE GENOMIC DNA]</scope>
</reference>
<dbReference type="Proteomes" id="UP001460270">
    <property type="component" value="Unassembled WGS sequence"/>
</dbReference>
<comment type="caution">
    <text evidence="2">The sequence shown here is derived from an EMBL/GenBank/DDBJ whole genome shotgun (WGS) entry which is preliminary data.</text>
</comment>
<dbReference type="AlphaFoldDB" id="A0AAW0MWI4"/>
<evidence type="ECO:0000313" key="2">
    <source>
        <dbReference type="EMBL" id="KAK7881577.1"/>
    </source>
</evidence>
<accession>A0AAW0MWI4</accession>
<organism evidence="2 3">
    <name type="scientific">Mugilogobius chulae</name>
    <name type="common">yellowstripe goby</name>
    <dbReference type="NCBI Taxonomy" id="88201"/>
    <lineage>
        <taxon>Eukaryota</taxon>
        <taxon>Metazoa</taxon>
        <taxon>Chordata</taxon>
        <taxon>Craniata</taxon>
        <taxon>Vertebrata</taxon>
        <taxon>Euteleostomi</taxon>
        <taxon>Actinopterygii</taxon>
        <taxon>Neopterygii</taxon>
        <taxon>Teleostei</taxon>
        <taxon>Neoteleostei</taxon>
        <taxon>Acanthomorphata</taxon>
        <taxon>Gobiaria</taxon>
        <taxon>Gobiiformes</taxon>
        <taxon>Gobioidei</taxon>
        <taxon>Gobiidae</taxon>
        <taxon>Gobionellinae</taxon>
        <taxon>Mugilogobius</taxon>
    </lineage>
</organism>